<dbReference type="AlphaFoldDB" id="A0AAF0ZTW5"/>
<keyword evidence="3" id="KW-1185">Reference proteome</keyword>
<dbReference type="Proteomes" id="UP001234989">
    <property type="component" value="Chromosome 10"/>
</dbReference>
<reference evidence="2" key="1">
    <citation type="submission" date="2023-08" db="EMBL/GenBank/DDBJ databases">
        <title>A de novo genome assembly of Solanum verrucosum Schlechtendal, a Mexican diploid species geographically isolated from the other diploid A-genome species in potato relatives.</title>
        <authorList>
            <person name="Hosaka K."/>
        </authorList>
    </citation>
    <scope>NUCLEOTIDE SEQUENCE</scope>
    <source>
        <tissue evidence="2">Young leaves</tissue>
    </source>
</reference>
<evidence type="ECO:0000313" key="2">
    <source>
        <dbReference type="EMBL" id="WMV48814.1"/>
    </source>
</evidence>
<keyword evidence="1" id="KW-0812">Transmembrane</keyword>
<keyword evidence="1" id="KW-1133">Transmembrane helix</keyword>
<evidence type="ECO:0000313" key="3">
    <source>
        <dbReference type="Proteomes" id="UP001234989"/>
    </source>
</evidence>
<evidence type="ECO:0000256" key="1">
    <source>
        <dbReference type="SAM" id="Phobius"/>
    </source>
</evidence>
<organism evidence="2 3">
    <name type="scientific">Solanum verrucosum</name>
    <dbReference type="NCBI Taxonomy" id="315347"/>
    <lineage>
        <taxon>Eukaryota</taxon>
        <taxon>Viridiplantae</taxon>
        <taxon>Streptophyta</taxon>
        <taxon>Embryophyta</taxon>
        <taxon>Tracheophyta</taxon>
        <taxon>Spermatophyta</taxon>
        <taxon>Magnoliopsida</taxon>
        <taxon>eudicotyledons</taxon>
        <taxon>Gunneridae</taxon>
        <taxon>Pentapetalae</taxon>
        <taxon>asterids</taxon>
        <taxon>lamiids</taxon>
        <taxon>Solanales</taxon>
        <taxon>Solanaceae</taxon>
        <taxon>Solanoideae</taxon>
        <taxon>Solaneae</taxon>
        <taxon>Solanum</taxon>
    </lineage>
</organism>
<name>A0AAF0ZTW5_SOLVR</name>
<sequence>MTYSKQLSYAGRLQVINAVLFSIHSFWGAVFILPQSILKEVDQICRAYLWGSSAENKKVALVAWDTVCFPKRQGGLNIKGCINWNKASVGHLLWQIIVNKEALWVKWVHGIYMKTDSIWNHKPPTDSSWYWRKITALREEMQSWEDYLHMRESVDDTECCLCAEKVMETTVHLFEKCKWISTV</sequence>
<accession>A0AAF0ZTW5</accession>
<feature type="transmembrane region" description="Helical" evidence="1">
    <location>
        <begin position="15"/>
        <end position="33"/>
    </location>
</feature>
<dbReference type="EMBL" id="CP133621">
    <property type="protein sequence ID" value="WMV48814.1"/>
    <property type="molecule type" value="Genomic_DNA"/>
</dbReference>
<dbReference type="PANTHER" id="PTHR33116:SF84">
    <property type="entry name" value="RNA-DIRECTED DNA POLYMERASE"/>
    <property type="match status" value="1"/>
</dbReference>
<proteinExistence type="predicted"/>
<gene>
    <name evidence="2" type="ORF">MTR67_042199</name>
</gene>
<protein>
    <recommendedName>
        <fullName evidence="4">Reverse transcriptase zinc-binding domain-containing protein</fullName>
    </recommendedName>
</protein>
<evidence type="ECO:0008006" key="4">
    <source>
        <dbReference type="Google" id="ProtNLM"/>
    </source>
</evidence>
<keyword evidence="1" id="KW-0472">Membrane</keyword>
<dbReference type="PANTHER" id="PTHR33116">
    <property type="entry name" value="REVERSE TRANSCRIPTASE ZINC-BINDING DOMAIN-CONTAINING PROTEIN-RELATED-RELATED"/>
    <property type="match status" value="1"/>
</dbReference>